<dbReference type="PANTHER" id="PTHR34293">
    <property type="entry name" value="HTH-TYPE TRANSCRIPTIONAL REGULATOR TRMBL2"/>
    <property type="match status" value="1"/>
</dbReference>
<reference evidence="2 3" key="1">
    <citation type="journal article" date="2016" name="Nat. Commun.">
        <title>Thousands of microbial genomes shed light on interconnected biogeochemical processes in an aquifer system.</title>
        <authorList>
            <person name="Anantharaman K."/>
            <person name="Brown C.T."/>
            <person name="Hug L.A."/>
            <person name="Sharon I."/>
            <person name="Castelle C.J."/>
            <person name="Probst A.J."/>
            <person name="Thomas B.C."/>
            <person name="Singh A."/>
            <person name="Wilkins M.J."/>
            <person name="Karaoz U."/>
            <person name="Brodie E.L."/>
            <person name="Williams K.H."/>
            <person name="Hubbard S.S."/>
            <person name="Banfield J.F."/>
        </authorList>
    </citation>
    <scope>NUCLEOTIDE SEQUENCE [LARGE SCALE GENOMIC DNA]</scope>
</reference>
<organism evidence="2 3">
    <name type="scientific">Candidatus Kerfeldbacteria bacterium RIFOXYB2_FULL_38_14</name>
    <dbReference type="NCBI Taxonomy" id="1798547"/>
    <lineage>
        <taxon>Bacteria</taxon>
        <taxon>Candidatus Kerfeldiibacteriota</taxon>
    </lineage>
</organism>
<dbReference type="InterPro" id="IPR036390">
    <property type="entry name" value="WH_DNA-bd_sf"/>
</dbReference>
<feature type="domain" description="Transcription regulator TrmB N-terminal" evidence="1">
    <location>
        <begin position="7"/>
        <end position="74"/>
    </location>
</feature>
<dbReference type="Gene3D" id="1.10.10.10">
    <property type="entry name" value="Winged helix-like DNA-binding domain superfamily/Winged helix DNA-binding domain"/>
    <property type="match status" value="1"/>
</dbReference>
<dbReference type="Proteomes" id="UP000176420">
    <property type="component" value="Unassembled WGS sequence"/>
</dbReference>
<dbReference type="EMBL" id="MHKI01000027">
    <property type="protein sequence ID" value="OGY85853.1"/>
    <property type="molecule type" value="Genomic_DNA"/>
</dbReference>
<protein>
    <recommendedName>
        <fullName evidence="1">Transcription regulator TrmB N-terminal domain-containing protein</fullName>
    </recommendedName>
</protein>
<gene>
    <name evidence="2" type="ORF">A2319_05875</name>
</gene>
<evidence type="ECO:0000313" key="2">
    <source>
        <dbReference type="EMBL" id="OGY85853.1"/>
    </source>
</evidence>
<dbReference type="InterPro" id="IPR051797">
    <property type="entry name" value="TrmB-like"/>
</dbReference>
<proteinExistence type="predicted"/>
<dbReference type="SUPFAM" id="SSF46785">
    <property type="entry name" value="Winged helix' DNA-binding domain"/>
    <property type="match status" value="1"/>
</dbReference>
<sequence>MNIQHTLQEFGLSEREATIYTTLLQIGEGSILDIAKNSSLKRPTIYTAMEALENKGLIYRVLHGKRTKFKAAPPQMLQLLLKKKEQQLTDLLPQLEAISNFSSGTKPEIRYFEGKKAVMSLYHTLFTRLDKKDEVYFISSIRDLKVNFAELMNYFDAQSIKWHWKVREIVPYTKSSLQYITEHGRSVNKNPQHFVRLLPKGLDLFDMEAIITKNAIILISVQKDIFALSIHSQTFVESFRSIFQAAWMVSIEPK</sequence>
<dbReference type="InterPro" id="IPR002831">
    <property type="entry name" value="Tscrpt_reg_TrmB_N"/>
</dbReference>
<evidence type="ECO:0000313" key="3">
    <source>
        <dbReference type="Proteomes" id="UP000176420"/>
    </source>
</evidence>
<dbReference type="AlphaFoldDB" id="A0A1G2B9G2"/>
<dbReference type="InterPro" id="IPR036388">
    <property type="entry name" value="WH-like_DNA-bd_sf"/>
</dbReference>
<accession>A0A1G2B9G2</accession>
<comment type="caution">
    <text evidence="2">The sequence shown here is derived from an EMBL/GenBank/DDBJ whole genome shotgun (WGS) entry which is preliminary data.</text>
</comment>
<dbReference type="PANTHER" id="PTHR34293:SF1">
    <property type="entry name" value="HTH-TYPE TRANSCRIPTIONAL REGULATOR TRMBL2"/>
    <property type="match status" value="1"/>
</dbReference>
<name>A0A1G2B9G2_9BACT</name>
<evidence type="ECO:0000259" key="1">
    <source>
        <dbReference type="Pfam" id="PF01978"/>
    </source>
</evidence>
<dbReference type="Pfam" id="PF01978">
    <property type="entry name" value="TrmB"/>
    <property type="match status" value="1"/>
</dbReference>